<evidence type="ECO:0000313" key="6">
    <source>
        <dbReference type="EMBL" id="EGO65261.1"/>
    </source>
</evidence>
<dbReference type="InterPro" id="IPR036388">
    <property type="entry name" value="WH-like_DNA-bd_sf"/>
</dbReference>
<dbReference type="PANTHER" id="PTHR30419">
    <property type="entry name" value="HTH-TYPE TRANSCRIPTIONAL REGULATOR YBHD"/>
    <property type="match status" value="1"/>
</dbReference>
<dbReference type="EMBL" id="AFGF01000024">
    <property type="protein sequence ID" value="EGO65261.1"/>
    <property type="molecule type" value="Genomic_DNA"/>
</dbReference>
<dbReference type="Pfam" id="PF00126">
    <property type="entry name" value="HTH_1"/>
    <property type="match status" value="1"/>
</dbReference>
<dbReference type="Proteomes" id="UP000003240">
    <property type="component" value="Unassembled WGS sequence"/>
</dbReference>
<keyword evidence="3" id="KW-0238">DNA-binding</keyword>
<organism evidence="6 7">
    <name type="scientific">Acetonema longum DSM 6540</name>
    <dbReference type="NCBI Taxonomy" id="1009370"/>
    <lineage>
        <taxon>Bacteria</taxon>
        <taxon>Bacillati</taxon>
        <taxon>Bacillota</taxon>
        <taxon>Negativicutes</taxon>
        <taxon>Acetonemataceae</taxon>
        <taxon>Acetonema</taxon>
    </lineage>
</organism>
<dbReference type="InterPro" id="IPR000847">
    <property type="entry name" value="LysR_HTH_N"/>
</dbReference>
<dbReference type="GO" id="GO:0003700">
    <property type="term" value="F:DNA-binding transcription factor activity"/>
    <property type="evidence" value="ECO:0007669"/>
    <property type="project" value="InterPro"/>
</dbReference>
<keyword evidence="2" id="KW-0805">Transcription regulation</keyword>
<keyword evidence="7" id="KW-1185">Reference proteome</keyword>
<dbReference type="GO" id="GO:0005829">
    <property type="term" value="C:cytosol"/>
    <property type="evidence" value="ECO:0007669"/>
    <property type="project" value="TreeGrafter"/>
</dbReference>
<dbReference type="Gene3D" id="1.10.10.10">
    <property type="entry name" value="Winged helix-like DNA-binding domain superfamily/Winged helix DNA-binding domain"/>
    <property type="match status" value="1"/>
</dbReference>
<dbReference type="STRING" id="1009370.ALO_03816"/>
<name>F7NFD6_9FIRM</name>
<dbReference type="OrthoDB" id="1624015at2"/>
<feature type="domain" description="HTH lysR-type" evidence="5">
    <location>
        <begin position="1"/>
        <end position="58"/>
    </location>
</feature>
<dbReference type="GO" id="GO:0003677">
    <property type="term" value="F:DNA binding"/>
    <property type="evidence" value="ECO:0007669"/>
    <property type="project" value="UniProtKB-KW"/>
</dbReference>
<dbReference type="SUPFAM" id="SSF53850">
    <property type="entry name" value="Periplasmic binding protein-like II"/>
    <property type="match status" value="1"/>
</dbReference>
<proteinExistence type="inferred from homology"/>
<keyword evidence="4" id="KW-0804">Transcription</keyword>
<dbReference type="PRINTS" id="PR00039">
    <property type="entry name" value="HTHLYSR"/>
</dbReference>
<evidence type="ECO:0000256" key="3">
    <source>
        <dbReference type="ARBA" id="ARBA00023125"/>
    </source>
</evidence>
<dbReference type="RefSeq" id="WP_004093012.1">
    <property type="nucleotide sequence ID" value="NZ_AFGF01000024.1"/>
</dbReference>
<evidence type="ECO:0000256" key="4">
    <source>
        <dbReference type="ARBA" id="ARBA00023163"/>
    </source>
</evidence>
<comment type="similarity">
    <text evidence="1">Belongs to the LysR transcriptional regulatory family.</text>
</comment>
<dbReference type="eggNOG" id="COG0583">
    <property type="taxonomic scope" value="Bacteria"/>
</dbReference>
<dbReference type="CDD" id="cd05466">
    <property type="entry name" value="PBP2_LTTR_substrate"/>
    <property type="match status" value="1"/>
</dbReference>
<dbReference type="InterPro" id="IPR005119">
    <property type="entry name" value="LysR_subst-bd"/>
</dbReference>
<gene>
    <name evidence="6" type="ORF">ALO_03816</name>
</gene>
<reference evidence="6 7" key="1">
    <citation type="journal article" date="2011" name="EMBO J.">
        <title>Structural diversity of bacterial flagellar motors.</title>
        <authorList>
            <person name="Chen S."/>
            <person name="Beeby M."/>
            <person name="Murphy G.E."/>
            <person name="Leadbetter J.R."/>
            <person name="Hendrixson D.R."/>
            <person name="Briegel A."/>
            <person name="Li Z."/>
            <person name="Shi J."/>
            <person name="Tocheva E.I."/>
            <person name="Muller A."/>
            <person name="Dobro M.J."/>
            <person name="Jensen G.J."/>
        </authorList>
    </citation>
    <scope>NUCLEOTIDE SEQUENCE [LARGE SCALE GENOMIC DNA]</scope>
    <source>
        <strain evidence="6 7">DSM 6540</strain>
    </source>
</reference>
<evidence type="ECO:0000313" key="7">
    <source>
        <dbReference type="Proteomes" id="UP000003240"/>
    </source>
</evidence>
<dbReference type="Gene3D" id="3.40.190.290">
    <property type="match status" value="1"/>
</dbReference>
<evidence type="ECO:0000256" key="1">
    <source>
        <dbReference type="ARBA" id="ARBA00009437"/>
    </source>
</evidence>
<dbReference type="PROSITE" id="PS50931">
    <property type="entry name" value="HTH_LYSR"/>
    <property type="match status" value="1"/>
</dbReference>
<dbReference type="FunFam" id="1.10.10.10:FF:000001">
    <property type="entry name" value="LysR family transcriptional regulator"/>
    <property type="match status" value="1"/>
</dbReference>
<dbReference type="SUPFAM" id="SSF46785">
    <property type="entry name" value="Winged helix' DNA-binding domain"/>
    <property type="match status" value="1"/>
</dbReference>
<evidence type="ECO:0000256" key="2">
    <source>
        <dbReference type="ARBA" id="ARBA00023015"/>
    </source>
</evidence>
<dbReference type="PANTHER" id="PTHR30419:SF8">
    <property type="entry name" value="NITROGEN ASSIMILATION TRANSCRIPTIONAL ACTIVATOR-RELATED"/>
    <property type="match status" value="1"/>
</dbReference>
<sequence>MELRHLEYFKEVCRSGSFTKAASNLYVAQPVVTNAILKLEAELNVRLLHRSNKSVTLTNEGQLFLTRIESLLELADDIHKEMRDCNSHNSGSLRLGIPPQIGNRLFPYVFIHFNKRYPDLNLIVTEENSSCIISMVAKGELEVGIVVLPETPLENVQSQTLFQQQIVLCVGTGHPLRGRETVALSELRNEKFIMRKPGSLQRDIMIQRCQACGFTPNIIFSSSQIQTIRTLVAHNVGISFLMQMIVLDERKIRPISLKDPILLNIGVVWKKDKYISKAAQAFIDFVCTTWKPA</sequence>
<dbReference type="InterPro" id="IPR050950">
    <property type="entry name" value="HTH-type_LysR_regulators"/>
</dbReference>
<dbReference type="InterPro" id="IPR036390">
    <property type="entry name" value="WH_DNA-bd_sf"/>
</dbReference>
<evidence type="ECO:0000259" key="5">
    <source>
        <dbReference type="PROSITE" id="PS50931"/>
    </source>
</evidence>
<accession>F7NFD6</accession>
<comment type="caution">
    <text evidence="6">The sequence shown here is derived from an EMBL/GenBank/DDBJ whole genome shotgun (WGS) entry which is preliminary data.</text>
</comment>
<dbReference type="AlphaFoldDB" id="F7NFD6"/>
<protein>
    <submittedName>
        <fullName evidence="6">LysR family transcriptional regulator</fullName>
    </submittedName>
</protein>
<dbReference type="Pfam" id="PF03466">
    <property type="entry name" value="LysR_substrate"/>
    <property type="match status" value="1"/>
</dbReference>